<protein>
    <submittedName>
        <fullName evidence="1">Uncharacterized protein</fullName>
    </submittedName>
</protein>
<organism evidence="1 2">
    <name type="scientific">Methanobrevibacter millerae</name>
    <dbReference type="NCBI Taxonomy" id="230361"/>
    <lineage>
        <taxon>Archaea</taxon>
        <taxon>Methanobacteriati</taxon>
        <taxon>Methanobacteriota</taxon>
        <taxon>Methanomada group</taxon>
        <taxon>Methanobacteria</taxon>
        <taxon>Methanobacteriales</taxon>
        <taxon>Methanobacteriaceae</taxon>
        <taxon>Methanobrevibacter</taxon>
    </lineage>
</organism>
<accession>A0A0U3E6N6</accession>
<evidence type="ECO:0000313" key="1">
    <source>
        <dbReference type="EMBL" id="ALT68592.1"/>
    </source>
</evidence>
<name>A0A0U3E6N6_9EURY</name>
<evidence type="ECO:0000313" key="2">
    <source>
        <dbReference type="Proteomes" id="UP000067738"/>
    </source>
</evidence>
<reference evidence="1 2" key="1">
    <citation type="submission" date="2015-04" db="EMBL/GenBank/DDBJ databases">
        <title>The complete genome sequence of the rumen methanogen Methanobrevibacter millerae SM9.</title>
        <authorList>
            <person name="Leahy S.C."/>
            <person name="Kelly W.J."/>
            <person name="Pacheco D.M."/>
            <person name="Li D."/>
            <person name="Altermann E."/>
            <person name="Attwood G.T."/>
        </authorList>
    </citation>
    <scope>NUCLEOTIDE SEQUENCE [LARGE SCALE GENOMIC DNA]</scope>
    <source>
        <strain evidence="1 2">SM9</strain>
    </source>
</reference>
<dbReference type="EMBL" id="CP011266">
    <property type="protein sequence ID" value="ALT68592.1"/>
    <property type="molecule type" value="Genomic_DNA"/>
</dbReference>
<dbReference type="AlphaFoldDB" id="A0A0U3E6N6"/>
<gene>
    <name evidence="1" type="ORF">sm9_0801</name>
</gene>
<sequence>MNKNMPDISDSIVSGDSDYNAAVDLLNNKNYDESKNKAISANNNFNQSLILLLSIKDNLTSDTNDVHKKYINSVISELELKMNATDYLMESIDYYKNYQNSTGNEYSSHANEIMKDALEFQNVRNDLVKQNPNLFK</sequence>
<dbReference type="KEGG" id="mmil:sm9_0801"/>
<dbReference type="Proteomes" id="UP000067738">
    <property type="component" value="Chromosome"/>
</dbReference>
<proteinExistence type="predicted"/>
<keyword evidence="2" id="KW-1185">Reference proteome</keyword>
<dbReference type="PATRIC" id="fig|230361.4.peg.826"/>